<reference evidence="2 3" key="1">
    <citation type="submission" date="2016-10" db="EMBL/GenBank/DDBJ databases">
        <title>Reductive evolution of mitochondrial metabolism and differential evolution of invasion-related proteins in Cryptosporidium.</title>
        <authorList>
            <person name="Liu S."/>
            <person name="Roellig D.M."/>
            <person name="Guo Y."/>
            <person name="Li N."/>
            <person name="Frace M.A."/>
            <person name="Tang K."/>
            <person name="Zhang L."/>
            <person name="Feng Y."/>
            <person name="Xiao L."/>
        </authorList>
    </citation>
    <scope>NUCLEOTIDE SEQUENCE [LARGE SCALE GENOMIC DNA]</scope>
    <source>
        <strain evidence="2">39726</strain>
    </source>
</reference>
<accession>A0A1J4ML52</accession>
<evidence type="ECO:0000259" key="1">
    <source>
        <dbReference type="PROSITE" id="PS51746"/>
    </source>
</evidence>
<proteinExistence type="predicted"/>
<sequence>MNSTSLPLRAPASSIISRPGYVMGYPHSFKEQEMPMGGVLNPQVPIPVPSENSNFNFDFGRGQRMASVPSMSTPLNAFQTTNSHVNKSDRLGFAAKSMTSSFNAPTVPQRLPSLSQMPYPSMNIPFHTEHYFNSINAHPGFLHSGPKPGVQGMVRNNVFQNQKHYPMQPQVMPPQYMMQQYPFQFQSQQSQFGTSNERQMGFAGNNVGFNHSIPNQFSISKQIPINPTNSHMLEHNIMRMNTYSAGIQPQIMHPNSFQNNRGIQIANRSQEFSQKFVPDTRGNEQTLVGNFFPTQNLPLPVTGGVTIKGYKPTVVTENQDKSLIIDLGPNASAYAVFDGHGPHGDVVADFVSNKFTSSITQLLSSYVGNLSNTGTPTRQQIKNFFIVLFHNMDLQLSELRYGISMWSGCTAAVCIRIYSEVHIAWVGDSRVVIYKFSKPAGKVQGSMEIDSSSVDSCEPSVSWWTTSDHVPNRPDELSRITDCGASITVYSTPWLNKSTTRIREHGIAMSRSFGDKAGSQFGVICKPDMASIKLQSNDSSGEYEDKWAIVVASDGIWDSLSEEEVGYKIMKELIWREPELSVEHCSPQNQNQLPTQEEVTRLASSLSSEAWSFRASVENYSDDTTLIISII</sequence>
<dbReference type="PANTHER" id="PTHR47992">
    <property type="entry name" value="PROTEIN PHOSPHATASE"/>
    <property type="match status" value="1"/>
</dbReference>
<dbReference type="SMART" id="SM00332">
    <property type="entry name" value="PP2Cc"/>
    <property type="match status" value="1"/>
</dbReference>
<dbReference type="Gene3D" id="3.60.40.10">
    <property type="entry name" value="PPM-type phosphatase domain"/>
    <property type="match status" value="1"/>
</dbReference>
<keyword evidence="3" id="KW-1185">Reference proteome</keyword>
<dbReference type="CDD" id="cd00143">
    <property type="entry name" value="PP2Cc"/>
    <property type="match status" value="1"/>
</dbReference>
<dbReference type="Pfam" id="PF00481">
    <property type="entry name" value="PP2C"/>
    <property type="match status" value="1"/>
</dbReference>
<dbReference type="Proteomes" id="UP000186176">
    <property type="component" value="Unassembled WGS sequence"/>
</dbReference>
<dbReference type="InterPro" id="IPR015655">
    <property type="entry name" value="PP2C"/>
</dbReference>
<evidence type="ECO:0000313" key="2">
    <source>
        <dbReference type="EMBL" id="OII74977.1"/>
    </source>
</evidence>
<feature type="domain" description="PPM-type phosphatase" evidence="1">
    <location>
        <begin position="301"/>
        <end position="631"/>
    </location>
</feature>
<dbReference type="GO" id="GO:0004722">
    <property type="term" value="F:protein serine/threonine phosphatase activity"/>
    <property type="evidence" value="ECO:0007669"/>
    <property type="project" value="InterPro"/>
</dbReference>
<gene>
    <name evidence="2" type="ORF">cubi_03087</name>
</gene>
<dbReference type="RefSeq" id="XP_028876107.1">
    <property type="nucleotide sequence ID" value="XM_029020100.1"/>
</dbReference>
<dbReference type="EMBL" id="LRBP01000006">
    <property type="protein sequence ID" value="OII74977.1"/>
    <property type="molecule type" value="Genomic_DNA"/>
</dbReference>
<dbReference type="PROSITE" id="PS51746">
    <property type="entry name" value="PPM_2"/>
    <property type="match status" value="1"/>
</dbReference>
<dbReference type="AlphaFoldDB" id="A0A1J4ML52"/>
<evidence type="ECO:0000313" key="3">
    <source>
        <dbReference type="Proteomes" id="UP000186176"/>
    </source>
</evidence>
<organism evidence="2 3">
    <name type="scientific">Cryptosporidium ubiquitum</name>
    <dbReference type="NCBI Taxonomy" id="857276"/>
    <lineage>
        <taxon>Eukaryota</taxon>
        <taxon>Sar</taxon>
        <taxon>Alveolata</taxon>
        <taxon>Apicomplexa</taxon>
        <taxon>Conoidasida</taxon>
        <taxon>Coccidia</taxon>
        <taxon>Eucoccidiorida</taxon>
        <taxon>Eimeriorina</taxon>
        <taxon>Cryptosporidiidae</taxon>
        <taxon>Cryptosporidium</taxon>
    </lineage>
</organism>
<dbReference type="InterPro" id="IPR001932">
    <property type="entry name" value="PPM-type_phosphatase-like_dom"/>
</dbReference>
<comment type="caution">
    <text evidence="2">The sequence shown here is derived from an EMBL/GenBank/DDBJ whole genome shotgun (WGS) entry which is preliminary data.</text>
</comment>
<name>A0A1J4ML52_9CRYT</name>
<dbReference type="SUPFAM" id="SSF81606">
    <property type="entry name" value="PP2C-like"/>
    <property type="match status" value="1"/>
</dbReference>
<dbReference type="OrthoDB" id="10264738at2759"/>
<dbReference type="InterPro" id="IPR036457">
    <property type="entry name" value="PPM-type-like_dom_sf"/>
</dbReference>
<dbReference type="GeneID" id="39979879"/>
<dbReference type="VEuPathDB" id="CryptoDB:cubi_03087"/>
<protein>
    <submittedName>
        <fullName evidence="2">PP2C phosphatase</fullName>
    </submittedName>
</protein>